<name>A0A1I8AQR2_9BILA</name>
<evidence type="ECO:0000313" key="3">
    <source>
        <dbReference type="WBParaSite" id="L893_g8485.t1"/>
    </source>
</evidence>
<protein>
    <submittedName>
        <fullName evidence="3">Uncharacterized protein</fullName>
    </submittedName>
</protein>
<keyword evidence="2" id="KW-1185">Reference proteome</keyword>
<reference evidence="3" key="1">
    <citation type="submission" date="2016-11" db="UniProtKB">
        <authorList>
            <consortium name="WormBaseParasite"/>
        </authorList>
    </citation>
    <scope>IDENTIFICATION</scope>
</reference>
<dbReference type="Proteomes" id="UP000095287">
    <property type="component" value="Unplaced"/>
</dbReference>
<feature type="compositionally biased region" description="Polar residues" evidence="1">
    <location>
        <begin position="73"/>
        <end position="82"/>
    </location>
</feature>
<proteinExistence type="predicted"/>
<feature type="region of interest" description="Disordered" evidence="1">
    <location>
        <begin position="58"/>
        <end position="82"/>
    </location>
</feature>
<feature type="compositionally biased region" description="Low complexity" evidence="1">
    <location>
        <begin position="63"/>
        <end position="72"/>
    </location>
</feature>
<accession>A0A1I8AQR2</accession>
<dbReference type="WBParaSite" id="L893_g8485.t1">
    <property type="protein sequence ID" value="L893_g8485.t1"/>
    <property type="gene ID" value="L893_g8485"/>
</dbReference>
<organism evidence="2 3">
    <name type="scientific">Steinernema glaseri</name>
    <dbReference type="NCBI Taxonomy" id="37863"/>
    <lineage>
        <taxon>Eukaryota</taxon>
        <taxon>Metazoa</taxon>
        <taxon>Ecdysozoa</taxon>
        <taxon>Nematoda</taxon>
        <taxon>Chromadorea</taxon>
        <taxon>Rhabditida</taxon>
        <taxon>Tylenchina</taxon>
        <taxon>Panagrolaimomorpha</taxon>
        <taxon>Strongyloidoidea</taxon>
        <taxon>Steinernematidae</taxon>
        <taxon>Steinernema</taxon>
    </lineage>
</organism>
<evidence type="ECO:0000256" key="1">
    <source>
        <dbReference type="SAM" id="MobiDB-lite"/>
    </source>
</evidence>
<dbReference type="AlphaFoldDB" id="A0A1I8AQR2"/>
<sequence length="82" mass="8974">MVRVDGDHILSGLDSRGYIACLPFTVSNLIRKTIFFHFAFCCFSEVILEVIVEGRENPKPVNSAPSSATPTSLANLSSTTQR</sequence>
<evidence type="ECO:0000313" key="2">
    <source>
        <dbReference type="Proteomes" id="UP000095287"/>
    </source>
</evidence>